<feature type="transmembrane region" description="Helical" evidence="7">
    <location>
        <begin position="50"/>
        <end position="72"/>
    </location>
</feature>
<evidence type="ECO:0000256" key="1">
    <source>
        <dbReference type="ARBA" id="ARBA00004651"/>
    </source>
</evidence>
<dbReference type="OrthoDB" id="212436at2"/>
<evidence type="ECO:0000256" key="7">
    <source>
        <dbReference type="SAM" id="Phobius"/>
    </source>
</evidence>
<protein>
    <submittedName>
        <fullName evidence="9">MFS transporter</fullName>
    </submittedName>
</protein>
<organism evidence="9 10">
    <name type="scientific">Paenibacillus antri</name>
    <dbReference type="NCBI Taxonomy" id="2582848"/>
    <lineage>
        <taxon>Bacteria</taxon>
        <taxon>Bacillati</taxon>
        <taxon>Bacillota</taxon>
        <taxon>Bacilli</taxon>
        <taxon>Bacillales</taxon>
        <taxon>Paenibacillaceae</taxon>
        <taxon>Paenibacillus</taxon>
    </lineage>
</organism>
<feature type="transmembrane region" description="Helical" evidence="7">
    <location>
        <begin position="277"/>
        <end position="295"/>
    </location>
</feature>
<dbReference type="Gene3D" id="1.20.1250.20">
    <property type="entry name" value="MFS general substrate transporter like domains"/>
    <property type="match status" value="2"/>
</dbReference>
<keyword evidence="5 7" id="KW-1133">Transmembrane helix</keyword>
<dbReference type="SUPFAM" id="SSF103473">
    <property type="entry name" value="MFS general substrate transporter"/>
    <property type="match status" value="1"/>
</dbReference>
<feature type="domain" description="Major facilitator superfamily (MFS) profile" evidence="8">
    <location>
        <begin position="47"/>
        <end position="419"/>
    </location>
</feature>
<keyword evidence="4 7" id="KW-0812">Transmembrane</keyword>
<evidence type="ECO:0000259" key="8">
    <source>
        <dbReference type="PROSITE" id="PS50850"/>
    </source>
</evidence>
<dbReference type="EMBL" id="VCIW01000017">
    <property type="protein sequence ID" value="TLS50118.1"/>
    <property type="molecule type" value="Genomic_DNA"/>
</dbReference>
<dbReference type="Pfam" id="PF07690">
    <property type="entry name" value="MFS_1"/>
    <property type="match status" value="2"/>
</dbReference>
<dbReference type="PANTHER" id="PTHR43124:SF3">
    <property type="entry name" value="CHLORAMPHENICOL EFFLUX PUMP RV0191"/>
    <property type="match status" value="1"/>
</dbReference>
<feature type="transmembrane region" description="Helical" evidence="7">
    <location>
        <begin position="138"/>
        <end position="159"/>
    </location>
</feature>
<comment type="subcellular location">
    <subcellularLocation>
        <location evidence="1">Cell membrane</location>
        <topology evidence="1">Multi-pass membrane protein</topology>
    </subcellularLocation>
</comment>
<dbReference type="InterPro" id="IPR020846">
    <property type="entry name" value="MFS_dom"/>
</dbReference>
<feature type="transmembrane region" description="Helical" evidence="7">
    <location>
        <begin position="371"/>
        <end position="389"/>
    </location>
</feature>
<feature type="transmembrane region" description="Helical" evidence="7">
    <location>
        <begin position="332"/>
        <end position="350"/>
    </location>
</feature>
<dbReference type="PANTHER" id="PTHR43124">
    <property type="entry name" value="PURINE EFFLUX PUMP PBUE"/>
    <property type="match status" value="1"/>
</dbReference>
<proteinExistence type="predicted"/>
<reference evidence="9 10" key="1">
    <citation type="submission" date="2019-05" db="EMBL/GenBank/DDBJ databases">
        <authorList>
            <person name="Narsing Rao M.P."/>
            <person name="Li W.J."/>
        </authorList>
    </citation>
    <scope>NUCLEOTIDE SEQUENCE [LARGE SCALE GENOMIC DNA]</scope>
    <source>
        <strain evidence="9 10">SYSU_K30003</strain>
    </source>
</reference>
<keyword evidence="6 7" id="KW-0472">Membrane</keyword>
<feature type="transmembrane region" description="Helical" evidence="7">
    <location>
        <begin position="395"/>
        <end position="411"/>
    </location>
</feature>
<accession>A0A5R9G9R3</accession>
<feature type="transmembrane region" description="Helical" evidence="7">
    <location>
        <begin position="113"/>
        <end position="132"/>
    </location>
</feature>
<evidence type="ECO:0000256" key="5">
    <source>
        <dbReference type="ARBA" id="ARBA00022989"/>
    </source>
</evidence>
<gene>
    <name evidence="9" type="ORF">FE782_22570</name>
</gene>
<evidence type="ECO:0000256" key="3">
    <source>
        <dbReference type="ARBA" id="ARBA00022475"/>
    </source>
</evidence>
<sequence>MRGSRASCRHAESCTTPSYLAKNKEPSLRIYISHKEGANLDRNGKVSLSVAWITLYLMGTDLFVVSPLLPFISEAYGVRSATVGWMATVFAITYAVSAPFFGWLSDKKGRRTWITFGLLLFAFSNALTAYAPSFSWLIFSRILAGLSVASVTPLIYAIIGSIAPPNRRGRWLSIVVSGHLTALWAGAPFGTFLEHYLGWRSVFIVMAVSGAVLAIVNFKTWSAASKYDAGVSLLQGNILKILRSVSVTAVWAISMYALYVYLGAALYSENHFSTSEIALSITFYGIGAVFGSLTSGQLTDKFGERKISEASLLFLAMILVGTGIFFSTDDWVYLFLFLWALVGYAGFTSYQARLAVEYPEERGIVMAWNNTALYVGITLGSMIGGYIITKWDYSVLPYICSVAAMLSFALSKRSESETSVDGIKQARKR</sequence>
<feature type="transmembrane region" description="Helical" evidence="7">
    <location>
        <begin position="241"/>
        <end position="262"/>
    </location>
</feature>
<comment type="caution">
    <text evidence="9">The sequence shown here is derived from an EMBL/GenBank/DDBJ whole genome shotgun (WGS) entry which is preliminary data.</text>
</comment>
<dbReference type="GO" id="GO:0005886">
    <property type="term" value="C:plasma membrane"/>
    <property type="evidence" value="ECO:0007669"/>
    <property type="project" value="UniProtKB-SubCell"/>
</dbReference>
<evidence type="ECO:0000313" key="10">
    <source>
        <dbReference type="Proteomes" id="UP000309676"/>
    </source>
</evidence>
<feature type="transmembrane region" description="Helical" evidence="7">
    <location>
        <begin position="84"/>
        <end position="104"/>
    </location>
</feature>
<dbReference type="InterPro" id="IPR050189">
    <property type="entry name" value="MFS_Efflux_Transporters"/>
</dbReference>
<evidence type="ECO:0000256" key="4">
    <source>
        <dbReference type="ARBA" id="ARBA00022692"/>
    </source>
</evidence>
<keyword evidence="2" id="KW-0813">Transport</keyword>
<evidence type="ECO:0000256" key="2">
    <source>
        <dbReference type="ARBA" id="ARBA00022448"/>
    </source>
</evidence>
<evidence type="ECO:0000256" key="6">
    <source>
        <dbReference type="ARBA" id="ARBA00023136"/>
    </source>
</evidence>
<dbReference type="CDD" id="cd17324">
    <property type="entry name" value="MFS_NepI_like"/>
    <property type="match status" value="1"/>
</dbReference>
<feature type="transmembrane region" description="Helical" evidence="7">
    <location>
        <begin position="307"/>
        <end position="326"/>
    </location>
</feature>
<feature type="transmembrane region" description="Helical" evidence="7">
    <location>
        <begin position="199"/>
        <end position="220"/>
    </location>
</feature>
<dbReference type="Proteomes" id="UP000309676">
    <property type="component" value="Unassembled WGS sequence"/>
</dbReference>
<dbReference type="InterPro" id="IPR011701">
    <property type="entry name" value="MFS"/>
</dbReference>
<feature type="transmembrane region" description="Helical" evidence="7">
    <location>
        <begin position="171"/>
        <end position="193"/>
    </location>
</feature>
<dbReference type="PROSITE" id="PS50850">
    <property type="entry name" value="MFS"/>
    <property type="match status" value="1"/>
</dbReference>
<name>A0A5R9G9R3_9BACL</name>
<dbReference type="GO" id="GO:0022857">
    <property type="term" value="F:transmembrane transporter activity"/>
    <property type="evidence" value="ECO:0007669"/>
    <property type="project" value="InterPro"/>
</dbReference>
<evidence type="ECO:0000313" key="9">
    <source>
        <dbReference type="EMBL" id="TLS50118.1"/>
    </source>
</evidence>
<dbReference type="InterPro" id="IPR036259">
    <property type="entry name" value="MFS_trans_sf"/>
</dbReference>
<keyword evidence="10" id="KW-1185">Reference proteome</keyword>
<dbReference type="AlphaFoldDB" id="A0A5R9G9R3"/>
<keyword evidence="3" id="KW-1003">Cell membrane</keyword>